<evidence type="ECO:0000256" key="3">
    <source>
        <dbReference type="ARBA" id="ARBA00022741"/>
    </source>
</evidence>
<feature type="transmembrane region" description="Helical" evidence="8">
    <location>
        <begin position="672"/>
        <end position="691"/>
    </location>
</feature>
<dbReference type="Gene3D" id="3.40.50.300">
    <property type="entry name" value="P-loop containing nucleotide triphosphate hydrolases"/>
    <property type="match status" value="2"/>
</dbReference>
<evidence type="ECO:0000256" key="5">
    <source>
        <dbReference type="ARBA" id="ARBA00022989"/>
    </source>
</evidence>
<feature type="domain" description="ABC transmembrane type-1" evidence="10">
    <location>
        <begin position="17"/>
        <end position="300"/>
    </location>
</feature>
<evidence type="ECO:0000256" key="8">
    <source>
        <dbReference type="SAM" id="Phobius"/>
    </source>
</evidence>
<feature type="transmembrane region" description="Helical" evidence="8">
    <location>
        <begin position="44"/>
        <end position="67"/>
    </location>
</feature>
<dbReference type="CDD" id="cd18585">
    <property type="entry name" value="ABC_6TM_CydC"/>
    <property type="match status" value="1"/>
</dbReference>
<dbReference type="PROSITE" id="PS50929">
    <property type="entry name" value="ABC_TM1F"/>
    <property type="match status" value="2"/>
</dbReference>
<feature type="transmembrane region" description="Helical" evidence="8">
    <location>
        <begin position="864"/>
        <end position="886"/>
    </location>
</feature>
<feature type="domain" description="ABC transmembrane type-1" evidence="10">
    <location>
        <begin position="637"/>
        <end position="921"/>
    </location>
</feature>
<gene>
    <name evidence="11" type="primary">cydD</name>
    <name evidence="11" type="ORF">ACFQ4B_26455</name>
</gene>
<dbReference type="InterPro" id="IPR017871">
    <property type="entry name" value="ABC_transporter-like_CS"/>
</dbReference>
<dbReference type="PROSITE" id="PS50893">
    <property type="entry name" value="ABC_TRANSPORTER_2"/>
    <property type="match status" value="2"/>
</dbReference>
<feature type="transmembrane region" description="Helical" evidence="8">
    <location>
        <begin position="12"/>
        <end position="32"/>
    </location>
</feature>
<dbReference type="InterPro" id="IPR003593">
    <property type="entry name" value="AAA+_ATPase"/>
</dbReference>
<feature type="domain" description="ABC transporter" evidence="9">
    <location>
        <begin position="963"/>
        <end position="1198"/>
    </location>
</feature>
<dbReference type="InterPro" id="IPR003439">
    <property type="entry name" value="ABC_transporter-like_ATP-bd"/>
</dbReference>
<evidence type="ECO:0000259" key="10">
    <source>
        <dbReference type="PROSITE" id="PS50929"/>
    </source>
</evidence>
<evidence type="ECO:0000256" key="2">
    <source>
        <dbReference type="ARBA" id="ARBA00022692"/>
    </source>
</evidence>
<reference evidence="12" key="1">
    <citation type="journal article" date="2019" name="Int. J. Syst. Evol. Microbiol.">
        <title>The Global Catalogue of Microorganisms (GCM) 10K type strain sequencing project: providing services to taxonomists for standard genome sequencing and annotation.</title>
        <authorList>
            <consortium name="The Broad Institute Genomics Platform"/>
            <consortium name="The Broad Institute Genome Sequencing Center for Infectious Disease"/>
            <person name="Wu L."/>
            <person name="Ma J."/>
        </authorList>
    </citation>
    <scope>NUCLEOTIDE SEQUENCE [LARGE SCALE GENOMIC DNA]</scope>
    <source>
        <strain evidence="12">CCUG 53270</strain>
    </source>
</reference>
<feature type="region of interest" description="Disordered" evidence="7">
    <location>
        <begin position="582"/>
        <end position="601"/>
    </location>
</feature>
<feature type="domain" description="ABC transporter" evidence="9">
    <location>
        <begin position="337"/>
        <end position="571"/>
    </location>
</feature>
<dbReference type="SUPFAM" id="SSF90123">
    <property type="entry name" value="ABC transporter transmembrane region"/>
    <property type="match status" value="2"/>
</dbReference>
<dbReference type="PROSITE" id="PS00211">
    <property type="entry name" value="ABC_TRANSPORTER_1"/>
    <property type="match status" value="2"/>
</dbReference>
<feature type="transmembrane region" description="Helical" evidence="8">
    <location>
        <begin position="777"/>
        <end position="795"/>
    </location>
</feature>
<evidence type="ECO:0000259" key="9">
    <source>
        <dbReference type="PROSITE" id="PS50893"/>
    </source>
</evidence>
<dbReference type="Proteomes" id="UP001597180">
    <property type="component" value="Unassembled WGS sequence"/>
</dbReference>
<dbReference type="NCBIfam" id="TIGR02857">
    <property type="entry name" value="CydD"/>
    <property type="match status" value="1"/>
</dbReference>
<evidence type="ECO:0000256" key="7">
    <source>
        <dbReference type="SAM" id="MobiDB-lite"/>
    </source>
</evidence>
<feature type="transmembrane region" description="Helical" evidence="8">
    <location>
        <begin position="237"/>
        <end position="262"/>
    </location>
</feature>
<dbReference type="InterPro" id="IPR036640">
    <property type="entry name" value="ABC1_TM_sf"/>
</dbReference>
<organism evidence="11 12">
    <name type="scientific">Paenibacillus vulneris</name>
    <dbReference type="NCBI Taxonomy" id="1133364"/>
    <lineage>
        <taxon>Bacteria</taxon>
        <taxon>Bacillati</taxon>
        <taxon>Bacillota</taxon>
        <taxon>Bacilli</taxon>
        <taxon>Bacillales</taxon>
        <taxon>Paenibacillaceae</taxon>
        <taxon>Paenibacillus</taxon>
    </lineage>
</organism>
<sequence>MMKRLLGRVPGTYRLLLAGIGFSVVGGMLMILESASLARLVHDAFLEGLGISTLLPVFGMLLGWIALRAVVQMMSEYASSQMAMRIKSDLRQQLLSKLVQLGPGYAKGERSGELLGTIYEGVEQLEAYLARYLPQMALSMLIPAAIFCIAANLDWISAMVLAITLPLLILFMILVGLAAKSKAQRQFERLGQLGSHFMDVLRGLPTLQIFGRSRAQLEIISQISEEYRKTTMGTLRLAFLSSFVMELFATLSTAIVAVFLGLRLINGQIGFEHAFLILLLTPEFYAPVRALGTQFHASTNGMAAAARIISLLEAQASGAAETEEGVELEARPSGYRIEFRDVSLTYPGHSSPALDGVSFTLEPGERIAVIGPTGSGKSSLLDVLQGFAAPTSGSVWIDGINLEEITKESWRKQLSSVNQNPKLYYGTLRDNLTLGCEGPVEDSCIEAALTAAGVDFLDQLPDGLDTILGEAVPLSGGQIQRIAIARSLLKDAPLLLLDEPTSGLDLFHESMVRQGLARQLPGRMSVTVAHRLETVQQADRIIVMNHGRIAEMGTPAELLAARGMYARMMLALERESDARKLSESLPESWSEAPGAGLDRGSGDALGTPDTASIRLLAQQGFLRRVLAFLRPYRGRMLIAVLLGCLTIAASIGLMGTSGYLIASAALRPESVLLLWVPIVGVRFFGLSRGVFRYLERLVSHDLTFRILHRVRVWLYESLEPMGVRLLERRRSGELLQSLISDVEQLQHMYLRVLAPPLIALVTGALGCFLLAAHAWQLGGILLAMLALSGIGFPLLSAKLCQKPGREIAGRQKQMYAQTSDLLLGMKDLLVFGRDQERLHSIMMQQSEVNANQTRINRAGAAVSGAMLGAAHLSMWLVLLASVYFVQTGRLEPVLLPALILMTLACYEAVTPLPAAFQQLGHTVSAASRLFQLVDENNALKVVEAKQRPMISAPPVQASRQWKVEVRNVSYRYESGTDYAVRRLNLTLEPGRRIAVVGESGAGKSTLIQLLLGLRDCTEGSIRLNGQELRELPAAFIRSQYAVVSQEVQLFNATVAANLRLGRPEATDDELREAARLALIDETIMSLPQGYDTVIGERGGKLSGGERQRLALARALLRHTPALLLDEPVTGLDILTEQAFMNNLELFWKEKAVVWITHKLSGLDQMDEIVVMHHGAAVERGTHEELLRKKGHYYRLWQLEKEKECLLAGLHEDAGPYDEAPLHG</sequence>
<dbReference type="InterPro" id="IPR011527">
    <property type="entry name" value="ABC1_TM_dom"/>
</dbReference>
<evidence type="ECO:0000256" key="4">
    <source>
        <dbReference type="ARBA" id="ARBA00022840"/>
    </source>
</evidence>
<dbReference type="InterPro" id="IPR014216">
    <property type="entry name" value="ABC_transptr_CydD"/>
</dbReference>
<dbReference type="Pfam" id="PF00005">
    <property type="entry name" value="ABC_tran"/>
    <property type="match status" value="2"/>
</dbReference>
<comment type="caution">
    <text evidence="11">The sequence shown here is derived from an EMBL/GenBank/DDBJ whole genome shotgun (WGS) entry which is preliminary data.</text>
</comment>
<keyword evidence="5 8" id="KW-1133">Transmembrane helix</keyword>
<feature type="transmembrane region" description="Helical" evidence="8">
    <location>
        <begin position="752"/>
        <end position="771"/>
    </location>
</feature>
<feature type="transmembrane region" description="Helical" evidence="8">
    <location>
        <begin position="636"/>
        <end position="660"/>
    </location>
</feature>
<dbReference type="EMBL" id="JBHTLU010000036">
    <property type="protein sequence ID" value="MFD1223668.1"/>
    <property type="molecule type" value="Genomic_DNA"/>
</dbReference>
<evidence type="ECO:0000256" key="1">
    <source>
        <dbReference type="ARBA" id="ARBA00004651"/>
    </source>
</evidence>
<feature type="transmembrane region" description="Helical" evidence="8">
    <location>
        <begin position="159"/>
        <end position="179"/>
    </location>
</feature>
<protein>
    <submittedName>
        <fullName evidence="11">Thiol reductant ABC exporter subunit CydD</fullName>
    </submittedName>
</protein>
<dbReference type="SUPFAM" id="SSF52540">
    <property type="entry name" value="P-loop containing nucleoside triphosphate hydrolases"/>
    <property type="match status" value="2"/>
</dbReference>
<dbReference type="Pfam" id="PF00664">
    <property type="entry name" value="ABC_membrane"/>
    <property type="match status" value="2"/>
</dbReference>
<keyword evidence="12" id="KW-1185">Reference proteome</keyword>
<name>A0ABW3URX6_9BACL</name>
<keyword evidence="4" id="KW-0067">ATP-binding</keyword>
<keyword evidence="6 8" id="KW-0472">Membrane</keyword>
<dbReference type="NCBIfam" id="TIGR02868">
    <property type="entry name" value="CydC"/>
    <property type="match status" value="1"/>
</dbReference>
<dbReference type="InterPro" id="IPR014223">
    <property type="entry name" value="ABC_CydC/D"/>
</dbReference>
<keyword evidence="3" id="KW-0547">Nucleotide-binding</keyword>
<accession>A0ABW3URX6</accession>
<dbReference type="SMART" id="SM00382">
    <property type="entry name" value="AAA"/>
    <property type="match status" value="2"/>
</dbReference>
<feature type="transmembrane region" description="Helical" evidence="8">
    <location>
        <begin position="132"/>
        <end position="153"/>
    </location>
</feature>
<comment type="subcellular location">
    <subcellularLocation>
        <location evidence="1">Cell membrane</location>
        <topology evidence="1">Multi-pass membrane protein</topology>
    </subcellularLocation>
</comment>
<keyword evidence="2 8" id="KW-0812">Transmembrane</keyword>
<dbReference type="InterPro" id="IPR027417">
    <property type="entry name" value="P-loop_NTPase"/>
</dbReference>
<dbReference type="CDD" id="cd18584">
    <property type="entry name" value="ABC_6TM_AarD_CydD"/>
    <property type="match status" value="1"/>
</dbReference>
<dbReference type="InterPro" id="IPR039421">
    <property type="entry name" value="Type_1_exporter"/>
</dbReference>
<evidence type="ECO:0000313" key="11">
    <source>
        <dbReference type="EMBL" id="MFD1223668.1"/>
    </source>
</evidence>
<feature type="transmembrane region" description="Helical" evidence="8">
    <location>
        <begin position="274"/>
        <end position="292"/>
    </location>
</feature>
<dbReference type="PANTHER" id="PTHR24221:SF590">
    <property type="entry name" value="COMPONENT LINKED WITH THE ASSEMBLY OF CYTOCHROME' TRANSPORT TRANSMEMBRANE ATP-BINDING PROTEIN ABC TRANSPORTER CYDD-RELATED"/>
    <property type="match status" value="1"/>
</dbReference>
<dbReference type="RefSeq" id="WP_345587891.1">
    <property type="nucleotide sequence ID" value="NZ_BAABJG010000014.1"/>
</dbReference>
<proteinExistence type="predicted"/>
<dbReference type="Gene3D" id="1.20.1560.10">
    <property type="entry name" value="ABC transporter type 1, transmembrane domain"/>
    <property type="match status" value="2"/>
</dbReference>
<evidence type="ECO:0000256" key="6">
    <source>
        <dbReference type="ARBA" id="ARBA00023136"/>
    </source>
</evidence>
<evidence type="ECO:0000313" key="12">
    <source>
        <dbReference type="Proteomes" id="UP001597180"/>
    </source>
</evidence>
<dbReference type="PANTHER" id="PTHR24221">
    <property type="entry name" value="ATP-BINDING CASSETTE SUB-FAMILY B"/>
    <property type="match status" value="1"/>
</dbReference>